<dbReference type="CDD" id="cd00567">
    <property type="entry name" value="ACAD"/>
    <property type="match status" value="1"/>
</dbReference>
<dbReference type="SUPFAM" id="SSF56645">
    <property type="entry name" value="Acyl-CoA dehydrogenase NM domain-like"/>
    <property type="match status" value="1"/>
</dbReference>
<dbReference type="SUPFAM" id="SSF47203">
    <property type="entry name" value="Acyl-CoA dehydrogenase C-terminal domain-like"/>
    <property type="match status" value="1"/>
</dbReference>
<keyword evidence="4 5" id="KW-0274">FAD</keyword>
<comment type="cofactor">
    <cofactor evidence="1 5">
        <name>FAD</name>
        <dbReference type="ChEBI" id="CHEBI:57692"/>
    </cofactor>
</comment>
<dbReference type="InterPro" id="IPR046373">
    <property type="entry name" value="Acyl-CoA_Oxase/DH_mid-dom_sf"/>
</dbReference>
<dbReference type="InterPro" id="IPR036250">
    <property type="entry name" value="AcylCo_DH-like_C"/>
</dbReference>
<dbReference type="GO" id="GO:0050660">
    <property type="term" value="F:flavin adenine dinucleotide binding"/>
    <property type="evidence" value="ECO:0007669"/>
    <property type="project" value="InterPro"/>
</dbReference>
<evidence type="ECO:0000256" key="5">
    <source>
        <dbReference type="RuleBase" id="RU362125"/>
    </source>
</evidence>
<feature type="domain" description="Acyl-CoA oxidase/dehydrogenase middle" evidence="7">
    <location>
        <begin position="118"/>
        <end position="212"/>
    </location>
</feature>
<organism evidence="9 10">
    <name type="scientific">Saccharothrix algeriensis</name>
    <dbReference type="NCBI Taxonomy" id="173560"/>
    <lineage>
        <taxon>Bacteria</taxon>
        <taxon>Bacillati</taxon>
        <taxon>Actinomycetota</taxon>
        <taxon>Actinomycetes</taxon>
        <taxon>Pseudonocardiales</taxon>
        <taxon>Pseudonocardiaceae</taxon>
        <taxon>Saccharothrix</taxon>
    </lineage>
</organism>
<keyword evidence="3 5" id="KW-0285">Flavoprotein</keyword>
<dbReference type="Gene3D" id="1.20.140.10">
    <property type="entry name" value="Butyryl-CoA Dehydrogenase, subunit A, domain 3"/>
    <property type="match status" value="1"/>
</dbReference>
<comment type="similarity">
    <text evidence="2 5">Belongs to the acyl-CoA dehydrogenase family.</text>
</comment>
<evidence type="ECO:0000259" key="7">
    <source>
        <dbReference type="Pfam" id="PF02770"/>
    </source>
</evidence>
<dbReference type="Pfam" id="PF02770">
    <property type="entry name" value="Acyl-CoA_dh_M"/>
    <property type="match status" value="1"/>
</dbReference>
<evidence type="ECO:0000313" key="9">
    <source>
        <dbReference type="EMBL" id="QTR03099.1"/>
    </source>
</evidence>
<dbReference type="PIRSF" id="PIRSF016578">
    <property type="entry name" value="HsaA"/>
    <property type="match status" value="1"/>
</dbReference>
<evidence type="ECO:0000313" key="10">
    <source>
        <dbReference type="Proteomes" id="UP000671828"/>
    </source>
</evidence>
<dbReference type="Pfam" id="PF00441">
    <property type="entry name" value="Acyl-CoA_dh_1"/>
    <property type="match status" value="1"/>
</dbReference>
<sequence>MTRTELSKAVFLAREIARDVLAPQAAAVDEEKRWPAEGVAALRAALGGLVVPERFGGMGQGLSAVAQVGEATGRACASTSICFGMHLVGSAVIAAKATDSHRERYLAPIAEGRHLTTLALSEPGVGGEFWLPRTRMESSGADGLRLTGAKSFVTNGGHADSYVISTVATDPGAPPGEFSCAVVDADTPGLAWGAPWHGFGMRGNESRTLELAGVEVDRRQLLGEPGDEIWYVFSVVAPYFLMAMAGTYLGGAAAALDEARAHVTARRHAHSGRALAAQPLVQHRLGVMWARVERTRRLLHHAAATGEAGEPDALAALCSAKAEVAETAEAVVNDALTLTGGRGYSGDSALHRLLRDARAAHVMSPITDVLRVWVGKSLLGEPLLGD</sequence>
<evidence type="ECO:0000256" key="1">
    <source>
        <dbReference type="ARBA" id="ARBA00001974"/>
    </source>
</evidence>
<name>A0A8T8HXJ2_9PSEU</name>
<dbReference type="InterPro" id="IPR006091">
    <property type="entry name" value="Acyl-CoA_Oxase/DH_mid-dom"/>
</dbReference>
<dbReference type="GO" id="GO:0003995">
    <property type="term" value="F:acyl-CoA dehydrogenase activity"/>
    <property type="evidence" value="ECO:0007669"/>
    <property type="project" value="TreeGrafter"/>
</dbReference>
<dbReference type="EMBL" id="CP072788">
    <property type="protein sequence ID" value="QTR03099.1"/>
    <property type="molecule type" value="Genomic_DNA"/>
</dbReference>
<dbReference type="Proteomes" id="UP000671828">
    <property type="component" value="Chromosome"/>
</dbReference>
<dbReference type="InterPro" id="IPR009100">
    <property type="entry name" value="AcylCoA_DH/oxidase_NM_dom_sf"/>
</dbReference>
<dbReference type="PANTHER" id="PTHR43884:SF12">
    <property type="entry name" value="ISOVALERYL-COA DEHYDROGENASE, MITOCHONDRIAL-RELATED"/>
    <property type="match status" value="1"/>
</dbReference>
<dbReference type="InterPro" id="IPR037069">
    <property type="entry name" value="AcylCoA_DH/ox_N_sf"/>
</dbReference>
<proteinExistence type="inferred from homology"/>
<protein>
    <submittedName>
        <fullName evidence="9">Acyl-CoA/acyl-ACP dehydrogenase</fullName>
    </submittedName>
</protein>
<keyword evidence="5" id="KW-0560">Oxidoreductase</keyword>
<evidence type="ECO:0000256" key="3">
    <source>
        <dbReference type="ARBA" id="ARBA00022630"/>
    </source>
</evidence>
<reference evidence="9" key="1">
    <citation type="submission" date="2021-04" db="EMBL/GenBank/DDBJ databases">
        <title>Saccharothrix algeriensis WGS.</title>
        <authorList>
            <person name="Stuskova K."/>
            <person name="Hakalova E."/>
            <person name="Tebbal A.B."/>
            <person name="Eichmeier A."/>
        </authorList>
    </citation>
    <scope>NUCLEOTIDE SEQUENCE</scope>
    <source>
        <strain evidence="9">NRRL B-24137</strain>
    </source>
</reference>
<dbReference type="Gene3D" id="1.10.540.10">
    <property type="entry name" value="Acyl-CoA dehydrogenase/oxidase, N-terminal domain"/>
    <property type="match status" value="1"/>
</dbReference>
<dbReference type="InterPro" id="IPR013786">
    <property type="entry name" value="AcylCoA_DH/ox_N"/>
</dbReference>
<dbReference type="Pfam" id="PF02771">
    <property type="entry name" value="Acyl-CoA_dh_N"/>
    <property type="match status" value="1"/>
</dbReference>
<accession>A0A8T8HXJ2</accession>
<feature type="domain" description="Acyl-CoA dehydrogenase/oxidase N-terminal" evidence="8">
    <location>
        <begin position="13"/>
        <end position="112"/>
    </location>
</feature>
<feature type="domain" description="Acyl-CoA dehydrogenase/oxidase C-terminal" evidence="6">
    <location>
        <begin position="243"/>
        <end position="376"/>
    </location>
</feature>
<gene>
    <name evidence="9" type="ORF">J7S33_29705</name>
</gene>
<dbReference type="Gene3D" id="2.40.110.10">
    <property type="entry name" value="Butyryl-CoA Dehydrogenase, subunit A, domain 2"/>
    <property type="match status" value="1"/>
</dbReference>
<dbReference type="InterPro" id="IPR009075">
    <property type="entry name" value="AcylCo_DH/oxidase_C"/>
</dbReference>
<dbReference type="AlphaFoldDB" id="A0A8T8HXJ2"/>
<evidence type="ECO:0000259" key="6">
    <source>
        <dbReference type="Pfam" id="PF00441"/>
    </source>
</evidence>
<dbReference type="PANTHER" id="PTHR43884">
    <property type="entry name" value="ACYL-COA DEHYDROGENASE"/>
    <property type="match status" value="1"/>
</dbReference>
<evidence type="ECO:0000256" key="2">
    <source>
        <dbReference type="ARBA" id="ARBA00009347"/>
    </source>
</evidence>
<evidence type="ECO:0000259" key="8">
    <source>
        <dbReference type="Pfam" id="PF02771"/>
    </source>
</evidence>
<evidence type="ECO:0000256" key="4">
    <source>
        <dbReference type="ARBA" id="ARBA00022827"/>
    </source>
</evidence>